<evidence type="ECO:0000313" key="3">
    <source>
        <dbReference type="Proteomes" id="UP000282084"/>
    </source>
</evidence>
<protein>
    <submittedName>
        <fullName evidence="2">Uncharacterized protein</fullName>
    </submittedName>
</protein>
<reference evidence="2 3" key="1">
    <citation type="submission" date="2018-10" db="EMBL/GenBank/DDBJ databases">
        <title>Sequencing the genomes of 1000 actinobacteria strains.</title>
        <authorList>
            <person name="Klenk H.-P."/>
        </authorList>
    </citation>
    <scope>NUCLEOTIDE SEQUENCE [LARGE SCALE GENOMIC DNA]</scope>
    <source>
        <strain evidence="2 3">DSM 43800</strain>
    </source>
</reference>
<dbReference type="EMBL" id="RBXO01000001">
    <property type="protein sequence ID" value="RKT56984.1"/>
    <property type="molecule type" value="Genomic_DNA"/>
</dbReference>
<proteinExistence type="predicted"/>
<dbReference type="PROSITE" id="PS51257">
    <property type="entry name" value="PROKAR_LIPOPROTEIN"/>
    <property type="match status" value="1"/>
</dbReference>
<feature type="compositionally biased region" description="Low complexity" evidence="1">
    <location>
        <begin position="192"/>
        <end position="204"/>
    </location>
</feature>
<evidence type="ECO:0000313" key="2">
    <source>
        <dbReference type="EMBL" id="RKT56984.1"/>
    </source>
</evidence>
<feature type="region of interest" description="Disordered" evidence="1">
    <location>
        <begin position="1"/>
        <end position="25"/>
    </location>
</feature>
<feature type="region of interest" description="Disordered" evidence="1">
    <location>
        <begin position="59"/>
        <end position="304"/>
    </location>
</feature>
<feature type="compositionally biased region" description="Low complexity" evidence="1">
    <location>
        <begin position="1"/>
        <end position="16"/>
    </location>
</feature>
<dbReference type="AlphaFoldDB" id="A0A495W6T4"/>
<feature type="compositionally biased region" description="Low complexity" evidence="1">
    <location>
        <begin position="237"/>
        <end position="251"/>
    </location>
</feature>
<keyword evidence="3" id="KW-1185">Reference proteome</keyword>
<sequence length="327" mass="34870">MARHAAASPAPAGSSCSRRHRGAGRCAFRARRSVARVPDAAPRAGRWPPCRLPALCGAAARPAGAAPRRRVDRRARPALVPPGGERHGEAADPARGSLRLRRSPGRAGRDRRSAPGEHPGGRRSGLRCRPRYGPGARLGRGRFGWPNARRARRSRPIGDHDPPPAPPAAVPPRRTAPAPNGHRARERPPCPRRTATAPAPVGRRACARPPTGRERGHVRWPRRWSGPCRPVARDPVRASAARSGRGTAPTRPRTRPPDSITQVRPVPPGGHPPPARPARPDRRAPRRPAARGVGRRPRAGPGVTALARAAVAGDLEPAGRGATMPWL</sequence>
<name>A0A495W6T4_9PSEU</name>
<comment type="caution">
    <text evidence="2">The sequence shown here is derived from an EMBL/GenBank/DDBJ whole genome shotgun (WGS) entry which is preliminary data.</text>
</comment>
<evidence type="ECO:0000256" key="1">
    <source>
        <dbReference type="SAM" id="MobiDB-lite"/>
    </source>
</evidence>
<gene>
    <name evidence="2" type="ORF">C8E97_5698</name>
</gene>
<accession>A0A495W6T4</accession>
<feature type="compositionally biased region" description="Pro residues" evidence="1">
    <location>
        <begin position="265"/>
        <end position="277"/>
    </location>
</feature>
<dbReference type="Proteomes" id="UP000282084">
    <property type="component" value="Unassembled WGS sequence"/>
</dbReference>
<organism evidence="2 3">
    <name type="scientific">Saccharothrix australiensis</name>
    <dbReference type="NCBI Taxonomy" id="2072"/>
    <lineage>
        <taxon>Bacteria</taxon>
        <taxon>Bacillati</taxon>
        <taxon>Actinomycetota</taxon>
        <taxon>Actinomycetes</taxon>
        <taxon>Pseudonocardiales</taxon>
        <taxon>Pseudonocardiaceae</taxon>
        <taxon>Saccharothrix</taxon>
    </lineage>
</organism>
<feature type="compositionally biased region" description="Basic residues" evidence="1">
    <location>
        <begin position="284"/>
        <end position="298"/>
    </location>
</feature>